<accession>A0A6J5N3N4</accession>
<organism evidence="1">
    <name type="scientific">uncultured Caudovirales phage</name>
    <dbReference type="NCBI Taxonomy" id="2100421"/>
    <lineage>
        <taxon>Viruses</taxon>
        <taxon>Duplodnaviria</taxon>
        <taxon>Heunggongvirae</taxon>
        <taxon>Uroviricota</taxon>
        <taxon>Caudoviricetes</taxon>
        <taxon>Peduoviridae</taxon>
        <taxon>Maltschvirus</taxon>
        <taxon>Maltschvirus maltsch</taxon>
    </lineage>
</organism>
<proteinExistence type="predicted"/>
<sequence>MKAQEMIQTELKRRSDLVECLQFRKQAVKVAKKLGITSEEWNKNKMAILLMLANEFCKKENELQKA</sequence>
<protein>
    <submittedName>
        <fullName evidence="1">Uncharacterized protein</fullName>
    </submittedName>
</protein>
<evidence type="ECO:0000313" key="1">
    <source>
        <dbReference type="EMBL" id="CAB4151896.1"/>
    </source>
</evidence>
<dbReference type="EMBL" id="LR796559">
    <property type="protein sequence ID" value="CAB4151896.1"/>
    <property type="molecule type" value="Genomic_DNA"/>
</dbReference>
<gene>
    <name evidence="1" type="ORF">UFOVP598_44</name>
</gene>
<name>A0A6J5N3N4_9CAUD</name>
<reference evidence="1" key="1">
    <citation type="submission" date="2020-04" db="EMBL/GenBank/DDBJ databases">
        <authorList>
            <person name="Chiriac C."/>
            <person name="Salcher M."/>
            <person name="Ghai R."/>
            <person name="Kavagutti S V."/>
        </authorList>
    </citation>
    <scope>NUCLEOTIDE SEQUENCE</scope>
</reference>